<evidence type="ECO:0000313" key="1">
    <source>
        <dbReference type="EMBL" id="KAG8633953.1"/>
    </source>
</evidence>
<sequence>MLSKTLTEEAAWKFTKENGIDMVTINPGLVIGPLLQPTLNTSSESVLKLINGNFSSIFLSLLEMFYKFILPGFSKVSSLYNLYVWLIFNQMQIPVRISRPTMLLAQNPQWLNPNDLIEA</sequence>
<evidence type="ECO:0000313" key="2">
    <source>
        <dbReference type="Proteomes" id="UP000091857"/>
    </source>
</evidence>
<protein>
    <submittedName>
        <fullName evidence="1">Uncharacterized protein</fullName>
    </submittedName>
</protein>
<reference evidence="2" key="1">
    <citation type="journal article" date="2016" name="Nat. Biotechnol.">
        <title>Sequencing wild and cultivated cassava and related species reveals extensive interspecific hybridization and genetic diversity.</title>
        <authorList>
            <person name="Bredeson J.V."/>
            <person name="Lyons J.B."/>
            <person name="Prochnik S.E."/>
            <person name="Wu G.A."/>
            <person name="Ha C.M."/>
            <person name="Edsinger-Gonzales E."/>
            <person name="Grimwood J."/>
            <person name="Schmutz J."/>
            <person name="Rabbi I.Y."/>
            <person name="Egesi C."/>
            <person name="Nauluvula P."/>
            <person name="Lebot V."/>
            <person name="Ndunguru J."/>
            <person name="Mkamilo G."/>
            <person name="Bart R.S."/>
            <person name="Setter T.L."/>
            <person name="Gleadow R.M."/>
            <person name="Kulakow P."/>
            <person name="Ferguson M.E."/>
            <person name="Rounsley S."/>
            <person name="Rokhsar D.S."/>
        </authorList>
    </citation>
    <scope>NUCLEOTIDE SEQUENCE [LARGE SCALE GENOMIC DNA]</scope>
    <source>
        <strain evidence="2">cv. AM560-2</strain>
    </source>
</reference>
<dbReference type="Proteomes" id="UP000091857">
    <property type="component" value="Chromosome 18"/>
</dbReference>
<name>A0ACB7G2K1_MANES</name>
<gene>
    <name evidence="1" type="ORF">MANES_18G143101v8</name>
</gene>
<dbReference type="EMBL" id="CM004404">
    <property type="protein sequence ID" value="KAG8633953.1"/>
    <property type="molecule type" value="Genomic_DNA"/>
</dbReference>
<keyword evidence="2" id="KW-1185">Reference proteome</keyword>
<comment type="caution">
    <text evidence="1">The sequence shown here is derived from an EMBL/GenBank/DDBJ whole genome shotgun (WGS) entry which is preliminary data.</text>
</comment>
<organism evidence="1 2">
    <name type="scientific">Manihot esculenta</name>
    <name type="common">Cassava</name>
    <name type="synonym">Jatropha manihot</name>
    <dbReference type="NCBI Taxonomy" id="3983"/>
    <lineage>
        <taxon>Eukaryota</taxon>
        <taxon>Viridiplantae</taxon>
        <taxon>Streptophyta</taxon>
        <taxon>Embryophyta</taxon>
        <taxon>Tracheophyta</taxon>
        <taxon>Spermatophyta</taxon>
        <taxon>Magnoliopsida</taxon>
        <taxon>eudicotyledons</taxon>
        <taxon>Gunneridae</taxon>
        <taxon>Pentapetalae</taxon>
        <taxon>rosids</taxon>
        <taxon>fabids</taxon>
        <taxon>Malpighiales</taxon>
        <taxon>Euphorbiaceae</taxon>
        <taxon>Crotonoideae</taxon>
        <taxon>Manihoteae</taxon>
        <taxon>Manihot</taxon>
    </lineage>
</organism>
<proteinExistence type="predicted"/>
<accession>A0ACB7G2K1</accession>